<dbReference type="Proteomes" id="UP001189429">
    <property type="component" value="Unassembled WGS sequence"/>
</dbReference>
<evidence type="ECO:0000256" key="1">
    <source>
        <dbReference type="SAM" id="MobiDB-lite"/>
    </source>
</evidence>
<sequence length="240" mass="25257">MGAAACRRCEAPSHCMAVEGGRGAPGELGVTPSARGRGDLDAVRQRIECLVSDLFRLHDLNGNGVLEEAELIQLNEQIAYLHHGPEVDLEGVRSDYAAVFRLIAPDGEPVSQYSFSRYTHKVLNGMDEDPVAQEMILEQWIAEAQACREAFASEGPAAWAGRGRLSCGGPRGLGATGLAGAGADEKWASSMSEPDTCAGASDNILSDSDAVLDSPGHTQALVSGPRQPATPEAMAHTGYL</sequence>
<evidence type="ECO:0000313" key="2">
    <source>
        <dbReference type="EMBL" id="CAK0830200.1"/>
    </source>
</evidence>
<comment type="caution">
    <text evidence="2">The sequence shown here is derived from an EMBL/GenBank/DDBJ whole genome shotgun (WGS) entry which is preliminary data.</text>
</comment>
<evidence type="ECO:0008006" key="4">
    <source>
        <dbReference type="Google" id="ProtNLM"/>
    </source>
</evidence>
<keyword evidence="3" id="KW-1185">Reference proteome</keyword>
<evidence type="ECO:0000313" key="3">
    <source>
        <dbReference type="Proteomes" id="UP001189429"/>
    </source>
</evidence>
<dbReference type="EMBL" id="CAUYUJ010010768">
    <property type="protein sequence ID" value="CAK0830200.1"/>
    <property type="molecule type" value="Genomic_DNA"/>
</dbReference>
<dbReference type="PROSITE" id="PS00018">
    <property type="entry name" value="EF_HAND_1"/>
    <property type="match status" value="1"/>
</dbReference>
<name>A0ABN9SGV8_9DINO</name>
<protein>
    <recommendedName>
        <fullName evidence="4">Calmodulin</fullName>
    </recommendedName>
</protein>
<feature type="region of interest" description="Disordered" evidence="1">
    <location>
        <begin position="185"/>
        <end position="240"/>
    </location>
</feature>
<organism evidence="2 3">
    <name type="scientific">Prorocentrum cordatum</name>
    <dbReference type="NCBI Taxonomy" id="2364126"/>
    <lineage>
        <taxon>Eukaryota</taxon>
        <taxon>Sar</taxon>
        <taxon>Alveolata</taxon>
        <taxon>Dinophyceae</taxon>
        <taxon>Prorocentrales</taxon>
        <taxon>Prorocentraceae</taxon>
        <taxon>Prorocentrum</taxon>
    </lineage>
</organism>
<gene>
    <name evidence="2" type="ORF">PCOR1329_LOCUS28909</name>
</gene>
<accession>A0ABN9SGV8</accession>
<reference evidence="2" key="1">
    <citation type="submission" date="2023-10" db="EMBL/GenBank/DDBJ databases">
        <authorList>
            <person name="Chen Y."/>
            <person name="Shah S."/>
            <person name="Dougan E. K."/>
            <person name="Thang M."/>
            <person name="Chan C."/>
        </authorList>
    </citation>
    <scope>NUCLEOTIDE SEQUENCE [LARGE SCALE GENOMIC DNA]</scope>
</reference>
<dbReference type="InterPro" id="IPR018247">
    <property type="entry name" value="EF_Hand_1_Ca_BS"/>
</dbReference>
<proteinExistence type="predicted"/>